<evidence type="ECO:0000259" key="2">
    <source>
        <dbReference type="PROSITE" id="PS50166"/>
    </source>
</evidence>
<evidence type="ECO:0000256" key="1">
    <source>
        <dbReference type="ARBA" id="ARBA00009466"/>
    </source>
</evidence>
<dbReference type="GO" id="GO:0006405">
    <property type="term" value="P:RNA export from nucleus"/>
    <property type="evidence" value="ECO:0007669"/>
    <property type="project" value="TreeGrafter"/>
</dbReference>
<dbReference type="InterPro" id="IPR013598">
    <property type="entry name" value="Exportin-1/Importin-b-like"/>
</dbReference>
<dbReference type="GO" id="GO:0005634">
    <property type="term" value="C:nucleus"/>
    <property type="evidence" value="ECO:0007669"/>
    <property type="project" value="TreeGrafter"/>
</dbReference>
<dbReference type="GO" id="GO:0005049">
    <property type="term" value="F:nuclear export signal receptor activity"/>
    <property type="evidence" value="ECO:0007669"/>
    <property type="project" value="InterPro"/>
</dbReference>
<protein>
    <recommendedName>
        <fullName evidence="2">Importin N-terminal domain-containing protein</fullName>
    </recommendedName>
</protein>
<dbReference type="GO" id="GO:0006611">
    <property type="term" value="P:protein export from nucleus"/>
    <property type="evidence" value="ECO:0007669"/>
    <property type="project" value="InterPro"/>
</dbReference>
<dbReference type="SUPFAM" id="SSF48371">
    <property type="entry name" value="ARM repeat"/>
    <property type="match status" value="1"/>
</dbReference>
<name>A0A814GTV9_ADIRI</name>
<dbReference type="Pfam" id="PF08389">
    <property type="entry name" value="Xpo1"/>
    <property type="match status" value="1"/>
</dbReference>
<dbReference type="InterPro" id="IPR045065">
    <property type="entry name" value="XPO1/5"/>
</dbReference>
<dbReference type="GO" id="GO:0005737">
    <property type="term" value="C:cytoplasm"/>
    <property type="evidence" value="ECO:0007669"/>
    <property type="project" value="TreeGrafter"/>
</dbReference>
<reference evidence="3" key="1">
    <citation type="submission" date="2021-02" db="EMBL/GenBank/DDBJ databases">
        <authorList>
            <person name="Nowell W R."/>
        </authorList>
    </citation>
    <scope>NUCLEOTIDE SEQUENCE</scope>
</reference>
<dbReference type="PROSITE" id="PS50166">
    <property type="entry name" value="IMPORTIN_B_NT"/>
    <property type="match status" value="1"/>
</dbReference>
<dbReference type="OrthoDB" id="2215036at2759"/>
<dbReference type="Proteomes" id="UP000663852">
    <property type="component" value="Unassembled WGS sequence"/>
</dbReference>
<dbReference type="InterPro" id="IPR001494">
    <property type="entry name" value="Importin-beta_N"/>
</dbReference>
<sequence>MMNALSKTGNIYEESIEKKNDRETMIFTPELYERVIAAILCSFNSTTTNAEKQNALKFLEDLKENHSLLCLTIAFELLKQLNNQPVLHHYSLHLLESIIKQKWNVLRTDERNLVKKQLFALVRSTYLNQILSQAVYMRNSLAKCLVELIKRDCFEKFNTASDETINMLQEIAQIQENNSTQLELILLVFRFLNEDLTLYAQTIQAQRRRQILNQLQKRINDILPCLIRISNDLSTMPEQHERLTQTCLLTVNSFLTWVEYNHFEQYELFLCELFLKFFQLNSVKLRHASFECLLSLVNKRLARKQLQQQQQQRNKRIASLPSAALNCQQEKLFLNYLLGDNTLEMFYRLLISPTDSLEQLRTIVTNDHINCLKMLGQLLVKLSNNLLQLYQQLATKSIDNNEFLTFVNERTRSFLQFLLLLNQHPFHQLSLNSYQALNLFLTRQPSLLSNEQFCLKLIFNLKQSLHRIHFPSSISTPTDNDDETLKKQYLHNQQCFIYALFEYDSEEQFFWKFFSQYRSELQKLIKAFIGLFFAEIIPERSTEIETNVLCLKSMLENLFVYLESLVQRTPTKTTNSLLSIYLIIEWEAFYLLLDHVLFLIRKELFSSSNLSRTSQEKFQTLLMPPTMTEQLLRTLKFLLQFTPNLSEHIHGHVLNLLSCMFFITQHEPSLAIQIIQRLLSTFQMYQQQAINGTNMNECDVMQTQSSNAFLYLCKNFPSKMLEYYSELFPFLCQLYKNEFQYTKTCLSVTVDELSSSTLKLLDSIQILFHYKIQKDNNQFEDFYELIRPIYEILNVSLTSETLPEFIDYLDLCSNRANQMNMTRFRRRNLMLALHCLCLLLRYSKQQADVHIRGQISVCLRPILSDCIIKVTQFCNQLYDRQINPYYEIMKANLTYSETEKQLYLGTYESNNMAKATITSTVTPSSLPVSFIRFQSTSNSVIDDQRLRDYLHRLFDICYQINGIYFAHDTELYSIQLNDETYFLTTFLQKILFQNFNTLPSFRLRIVLRHFCRLFVENYCSLPTADKDSINELFLTFLDVFLPYIQQRLTVMWNNLLTTTTATTTCRQGECSDEVIEECVCVLITRDFVDIIRYFIFKTIPGQTNSNIAKKKNKISNGRNNSESMCEETNGELDQIDEWDEQAASNSISNKLLNNSQEKMDYSDLFMYMMKMSRQNFPLALRLFNYVIQILFECLTFPDAYCINRFLPIILPITKLYTDIIDKLMNTSPVTDIKVLFQYLLKALERHNENEGVNTNLISLIGHVYELWYNQYGQQMDMALHQSIPQLNIELLNAYKTRLVTNSNNKKQVPITERERRDTIKNLLNPLLLSPIASTKKEGLSSINSFLV</sequence>
<dbReference type="Gene3D" id="1.25.10.10">
    <property type="entry name" value="Leucine-rich Repeat Variant"/>
    <property type="match status" value="1"/>
</dbReference>
<dbReference type="GO" id="GO:0031267">
    <property type="term" value="F:small GTPase binding"/>
    <property type="evidence" value="ECO:0007669"/>
    <property type="project" value="InterPro"/>
</dbReference>
<dbReference type="EMBL" id="CAJNOJ010000061">
    <property type="protein sequence ID" value="CAF1000770.1"/>
    <property type="molecule type" value="Genomic_DNA"/>
</dbReference>
<dbReference type="InterPro" id="IPR016024">
    <property type="entry name" value="ARM-type_fold"/>
</dbReference>
<dbReference type="GO" id="GO:0003723">
    <property type="term" value="F:RNA binding"/>
    <property type="evidence" value="ECO:0007669"/>
    <property type="project" value="TreeGrafter"/>
</dbReference>
<feature type="domain" description="Importin N-terminal" evidence="2">
    <location>
        <begin position="55"/>
        <end position="124"/>
    </location>
</feature>
<gene>
    <name evidence="3" type="ORF">EDS130_LOCUS14876</name>
</gene>
<dbReference type="GO" id="GO:0042565">
    <property type="term" value="C:RNA nuclear export complex"/>
    <property type="evidence" value="ECO:0007669"/>
    <property type="project" value="TreeGrafter"/>
</dbReference>
<comment type="similarity">
    <text evidence="1">Belongs to the exportin family.</text>
</comment>
<dbReference type="PANTHER" id="PTHR11223:SF3">
    <property type="entry name" value="EXPORTIN-5"/>
    <property type="match status" value="1"/>
</dbReference>
<accession>A0A814GTV9</accession>
<proteinExistence type="inferred from homology"/>
<evidence type="ECO:0000313" key="4">
    <source>
        <dbReference type="Proteomes" id="UP000663852"/>
    </source>
</evidence>
<dbReference type="PANTHER" id="PTHR11223">
    <property type="entry name" value="EXPORTIN 1/5"/>
    <property type="match status" value="1"/>
</dbReference>
<organism evidence="3 4">
    <name type="scientific">Adineta ricciae</name>
    <name type="common">Rotifer</name>
    <dbReference type="NCBI Taxonomy" id="249248"/>
    <lineage>
        <taxon>Eukaryota</taxon>
        <taxon>Metazoa</taxon>
        <taxon>Spiralia</taxon>
        <taxon>Gnathifera</taxon>
        <taxon>Rotifera</taxon>
        <taxon>Eurotatoria</taxon>
        <taxon>Bdelloidea</taxon>
        <taxon>Adinetida</taxon>
        <taxon>Adinetidae</taxon>
        <taxon>Adineta</taxon>
    </lineage>
</organism>
<evidence type="ECO:0000313" key="3">
    <source>
        <dbReference type="EMBL" id="CAF1000770.1"/>
    </source>
</evidence>
<dbReference type="InterPro" id="IPR011989">
    <property type="entry name" value="ARM-like"/>
</dbReference>
<comment type="caution">
    <text evidence="3">The sequence shown here is derived from an EMBL/GenBank/DDBJ whole genome shotgun (WGS) entry which is preliminary data.</text>
</comment>